<evidence type="ECO:0000313" key="2">
    <source>
        <dbReference type="EMBL" id="CAD1476788.1"/>
    </source>
</evidence>
<protein>
    <recommendedName>
        <fullName evidence="1">DUF7030 domain-containing protein</fullName>
    </recommendedName>
</protein>
<dbReference type="AlphaFoldDB" id="A0A6V7HE47"/>
<gene>
    <name evidence="2" type="ORF">MHI_LOCUS688505</name>
</gene>
<reference evidence="2" key="1">
    <citation type="submission" date="2020-07" db="EMBL/GenBank/DDBJ databases">
        <authorList>
            <person name="Nazaruddin N."/>
        </authorList>
    </citation>
    <scope>NUCLEOTIDE SEQUENCE</scope>
</reference>
<dbReference type="EMBL" id="CAJDYZ010009591">
    <property type="protein sequence ID" value="CAD1476788.1"/>
    <property type="molecule type" value="Genomic_DNA"/>
</dbReference>
<accession>A0A6V7HE47</accession>
<proteinExistence type="predicted"/>
<evidence type="ECO:0000313" key="3">
    <source>
        <dbReference type="Proteomes" id="UP000752696"/>
    </source>
</evidence>
<comment type="caution">
    <text evidence="2">The sequence shown here is derived from an EMBL/GenBank/DDBJ whole genome shotgun (WGS) entry which is preliminary data.</text>
</comment>
<dbReference type="OrthoDB" id="1667110at2759"/>
<sequence length="52" mass="5994">MAYKFREEIVGKRFLSVSGFTKLKVNKISEWGWRAGVIRAASHRDNGCHDLQ</sequence>
<keyword evidence="3" id="KW-1185">Reference proteome</keyword>
<organism evidence="2 3">
    <name type="scientific">Heterotrigona itama</name>
    <dbReference type="NCBI Taxonomy" id="395501"/>
    <lineage>
        <taxon>Eukaryota</taxon>
        <taxon>Metazoa</taxon>
        <taxon>Ecdysozoa</taxon>
        <taxon>Arthropoda</taxon>
        <taxon>Hexapoda</taxon>
        <taxon>Insecta</taxon>
        <taxon>Pterygota</taxon>
        <taxon>Neoptera</taxon>
        <taxon>Endopterygota</taxon>
        <taxon>Hymenoptera</taxon>
        <taxon>Apocrita</taxon>
        <taxon>Aculeata</taxon>
        <taxon>Apoidea</taxon>
        <taxon>Anthophila</taxon>
        <taxon>Apidae</taxon>
        <taxon>Heterotrigona</taxon>
    </lineage>
</organism>
<dbReference type="InterPro" id="IPR054294">
    <property type="entry name" value="DUF7030"/>
</dbReference>
<dbReference type="Pfam" id="PF22989">
    <property type="entry name" value="DUF7030"/>
    <property type="match status" value="1"/>
</dbReference>
<feature type="domain" description="DUF7030" evidence="1">
    <location>
        <begin position="8"/>
        <end position="52"/>
    </location>
</feature>
<evidence type="ECO:0000259" key="1">
    <source>
        <dbReference type="Pfam" id="PF22989"/>
    </source>
</evidence>
<name>A0A6V7HE47_9HYME</name>
<dbReference type="Proteomes" id="UP000752696">
    <property type="component" value="Unassembled WGS sequence"/>
</dbReference>
<feature type="non-terminal residue" evidence="2">
    <location>
        <position position="52"/>
    </location>
</feature>